<dbReference type="PATRIC" id="fig|42253.5.peg.3135"/>
<dbReference type="OrthoDB" id="6306615at2"/>
<evidence type="ECO:0000313" key="2">
    <source>
        <dbReference type="EMBL" id="ALA59581.1"/>
    </source>
</evidence>
<protein>
    <submittedName>
        <fullName evidence="2">Uncharacterized protein</fullName>
    </submittedName>
</protein>
<dbReference type="Proteomes" id="UP000069205">
    <property type="component" value="Chromosome"/>
</dbReference>
<dbReference type="KEGG" id="nmv:NITMOv2_3182"/>
<dbReference type="Gene3D" id="1.20.5.340">
    <property type="match status" value="1"/>
</dbReference>
<reference evidence="2 3" key="1">
    <citation type="journal article" date="2015" name="Proc. Natl. Acad. Sci. U.S.A.">
        <title>Expanded metabolic versatility of ubiquitous nitrite-oxidizing bacteria from the genus Nitrospira.</title>
        <authorList>
            <person name="Koch H."/>
            <person name="Lucker S."/>
            <person name="Albertsen M."/>
            <person name="Kitzinger K."/>
            <person name="Herbold C."/>
            <person name="Spieck E."/>
            <person name="Nielsen P.H."/>
            <person name="Wagner M."/>
            <person name="Daims H."/>
        </authorList>
    </citation>
    <scope>NUCLEOTIDE SEQUENCE [LARGE SCALE GENOMIC DNA]</scope>
    <source>
        <strain evidence="2 3">NSP M-1</strain>
    </source>
</reference>
<dbReference type="Gene3D" id="2.150.10.10">
    <property type="entry name" value="Serralysin-like metalloprotease, C-terminal"/>
    <property type="match status" value="1"/>
</dbReference>
<accession>A0A0K2GF51</accession>
<name>A0A0K2GF51_NITMO</name>
<evidence type="ECO:0000256" key="1">
    <source>
        <dbReference type="SAM" id="Coils"/>
    </source>
</evidence>
<feature type="coiled-coil region" evidence="1">
    <location>
        <begin position="54"/>
        <end position="140"/>
    </location>
</feature>
<sequence length="298" mass="30662">MAPRFSPILAAAHTAAGVGPVQRALVAGLLLLSVASAPMPAWGGDSHTNGSSHRLINQQRVEQLKQRVAELRERLKEHKQHQHNTGNVTTSIEALQAKVASLETSITTLLNADSTMLTALQAAQTQIAALQARIVTLESRPAGGSGGVPDLEKYVSIDPNPINGVNGPHLIFRGVNVHVQSGSGTTVDTTGLGNLIIGYNETDPAVGIPRNGSHNLVGGQMNAFSSSGGVVFGLRNAIRGQYAAILGGERNIASGVMSSVLGGGQNTASGQYSTVFGGQMNTAPTPYAIAPELQAGGG</sequence>
<evidence type="ECO:0000313" key="3">
    <source>
        <dbReference type="Proteomes" id="UP000069205"/>
    </source>
</evidence>
<organism evidence="2 3">
    <name type="scientific">Nitrospira moscoviensis</name>
    <dbReference type="NCBI Taxonomy" id="42253"/>
    <lineage>
        <taxon>Bacteria</taxon>
        <taxon>Pseudomonadati</taxon>
        <taxon>Nitrospirota</taxon>
        <taxon>Nitrospiria</taxon>
        <taxon>Nitrospirales</taxon>
        <taxon>Nitrospiraceae</taxon>
        <taxon>Nitrospira</taxon>
    </lineage>
</organism>
<proteinExistence type="predicted"/>
<keyword evidence="3" id="KW-1185">Reference proteome</keyword>
<dbReference type="AlphaFoldDB" id="A0A0K2GF51"/>
<gene>
    <name evidence="2" type="ORF">NITMOv2_3182</name>
</gene>
<dbReference type="InterPro" id="IPR011049">
    <property type="entry name" value="Serralysin-like_metalloprot_C"/>
</dbReference>
<dbReference type="RefSeq" id="WP_053380565.1">
    <property type="nucleotide sequence ID" value="NZ_CP011801.1"/>
</dbReference>
<dbReference type="EMBL" id="CP011801">
    <property type="protein sequence ID" value="ALA59581.1"/>
    <property type="molecule type" value="Genomic_DNA"/>
</dbReference>
<keyword evidence="1" id="KW-0175">Coiled coil</keyword>